<feature type="transmembrane region" description="Helical" evidence="1">
    <location>
        <begin position="20"/>
        <end position="41"/>
    </location>
</feature>
<dbReference type="RefSeq" id="WP_132279355.1">
    <property type="nucleotide sequence ID" value="NZ_JAOBST010000011.1"/>
</dbReference>
<reference evidence="2 3" key="1">
    <citation type="journal article" date="2016" name="Nat. Microbiol.">
        <title>The Mouse Intestinal Bacterial Collection (miBC) provides host-specific insight into cultured diversity and functional potential of the gut microbiota.</title>
        <authorList>
            <person name="Lagkouvardos I."/>
            <person name="Pukall R."/>
            <person name="Abt B."/>
            <person name="Foesel B.U."/>
            <person name="Meier-Kolthoff J.P."/>
            <person name="Kumar N."/>
            <person name="Bresciani A."/>
            <person name="Martinez I."/>
            <person name="Just S."/>
            <person name="Ziegler C."/>
            <person name="Brugiroux S."/>
            <person name="Garzetti D."/>
            <person name="Wenning M."/>
            <person name="Bui T.P."/>
            <person name="Wang J."/>
            <person name="Hugenholtz F."/>
            <person name="Plugge C.M."/>
            <person name="Peterson D.A."/>
            <person name="Hornef M.W."/>
            <person name="Baines J.F."/>
            <person name="Smidt H."/>
            <person name="Walter J."/>
            <person name="Kristiansen K."/>
            <person name="Nielsen H.B."/>
            <person name="Haller D."/>
            <person name="Overmann J."/>
            <person name="Stecher B."/>
            <person name="Clavel T."/>
        </authorList>
    </citation>
    <scope>NUCLEOTIDE SEQUENCE [LARGE SCALE GENOMIC DNA]</scope>
    <source>
        <strain evidence="2 3">DSM 28560</strain>
    </source>
</reference>
<gene>
    <name evidence="2" type="ORF">E1963_14475</name>
</gene>
<sequence>MFEHFGLKDVFVGIWKYKWKIIIASVIGTVIIAAICTLFPFKTEKIDLDVGDVSELQMKTVSFYLDYKGTGESVTSKSLSAAFLATMNDKECREYTANLVLDKYSKKDIAGFMGNGVTEASVTTNSLAQYVFSTTDEDKFAIKLTARTSDEAFTETLLDAYMSWFKQVAANAGSQVNIVELSRNEQVVPIDNSNTKTLMEKQQWSLTKVAALAFVVCVLLSVIGAFFKILFAPTLNRKSDFEAVGLTVLGEISIKERN</sequence>
<keyword evidence="1" id="KW-1133">Transmembrane helix</keyword>
<keyword evidence="3" id="KW-1185">Reference proteome</keyword>
<dbReference type="AlphaFoldDB" id="A0A4R4FCG3"/>
<evidence type="ECO:0000256" key="1">
    <source>
        <dbReference type="SAM" id="Phobius"/>
    </source>
</evidence>
<keyword evidence="1" id="KW-0472">Membrane</keyword>
<feature type="transmembrane region" description="Helical" evidence="1">
    <location>
        <begin position="209"/>
        <end position="231"/>
    </location>
</feature>
<keyword evidence="1" id="KW-0812">Transmembrane</keyword>
<proteinExistence type="predicted"/>
<comment type="caution">
    <text evidence="2">The sequence shown here is derived from an EMBL/GenBank/DDBJ whole genome shotgun (WGS) entry which is preliminary data.</text>
</comment>
<evidence type="ECO:0000313" key="2">
    <source>
        <dbReference type="EMBL" id="TDA20978.1"/>
    </source>
</evidence>
<evidence type="ECO:0008006" key="4">
    <source>
        <dbReference type="Google" id="ProtNLM"/>
    </source>
</evidence>
<dbReference type="Proteomes" id="UP000295710">
    <property type="component" value="Unassembled WGS sequence"/>
</dbReference>
<evidence type="ECO:0000313" key="3">
    <source>
        <dbReference type="Proteomes" id="UP000295710"/>
    </source>
</evidence>
<protein>
    <recommendedName>
        <fullName evidence="4">Polysaccharide chain length determinant N-terminal domain-containing protein</fullName>
    </recommendedName>
</protein>
<dbReference type="EMBL" id="SMMX01000013">
    <property type="protein sequence ID" value="TDA20978.1"/>
    <property type="molecule type" value="Genomic_DNA"/>
</dbReference>
<name>A0A4R4FCG3_9FIRM</name>
<organism evidence="2 3">
    <name type="scientific">Extibacter muris</name>
    <dbReference type="NCBI Taxonomy" id="1796622"/>
    <lineage>
        <taxon>Bacteria</taxon>
        <taxon>Bacillati</taxon>
        <taxon>Bacillota</taxon>
        <taxon>Clostridia</taxon>
        <taxon>Lachnospirales</taxon>
        <taxon>Lachnospiraceae</taxon>
        <taxon>Extibacter</taxon>
    </lineage>
</organism>
<accession>A0A4R4FCG3</accession>